<dbReference type="PANTHER" id="PTHR35446:SF2">
    <property type="entry name" value="CARBOXYMUCONOLACTONE DECARBOXYLASE-LIKE DOMAIN-CONTAINING PROTEIN"/>
    <property type="match status" value="1"/>
</dbReference>
<dbReference type="InterPro" id="IPR029032">
    <property type="entry name" value="AhpD-like"/>
</dbReference>
<dbReference type="InterPro" id="IPR004675">
    <property type="entry name" value="AhpD_core"/>
</dbReference>
<dbReference type="InterPro" id="IPR010195">
    <property type="entry name" value="Uncharacterised_peroxidase-rel"/>
</dbReference>
<reference evidence="4" key="1">
    <citation type="submission" date="2016-10" db="EMBL/GenBank/DDBJ databases">
        <authorList>
            <person name="Varghese N."/>
            <person name="Submissions S."/>
        </authorList>
    </citation>
    <scope>NUCLEOTIDE SEQUENCE [LARGE SCALE GENOMIC DNA]</scope>
    <source>
        <strain evidence="4">DSM 44796</strain>
    </source>
</reference>
<feature type="region of interest" description="Disordered" evidence="1">
    <location>
        <begin position="158"/>
        <end position="321"/>
    </location>
</feature>
<dbReference type="InterPro" id="IPR003779">
    <property type="entry name" value="CMD-like"/>
</dbReference>
<dbReference type="GO" id="GO:0051920">
    <property type="term" value="F:peroxiredoxin activity"/>
    <property type="evidence" value="ECO:0007669"/>
    <property type="project" value="InterPro"/>
</dbReference>
<feature type="region of interest" description="Disordered" evidence="1">
    <location>
        <begin position="337"/>
        <end position="385"/>
    </location>
</feature>
<dbReference type="AlphaFoldDB" id="A0A1H0AMI6"/>
<dbReference type="NCBIfam" id="TIGR00778">
    <property type="entry name" value="ahpD_dom"/>
    <property type="match status" value="1"/>
</dbReference>
<dbReference type="PANTHER" id="PTHR35446">
    <property type="entry name" value="SI:CH211-175M2.5"/>
    <property type="match status" value="1"/>
</dbReference>
<dbReference type="SUPFAM" id="SSF69118">
    <property type="entry name" value="AhpD-like"/>
    <property type="match status" value="1"/>
</dbReference>
<feature type="compositionally biased region" description="Polar residues" evidence="1">
    <location>
        <begin position="222"/>
        <end position="231"/>
    </location>
</feature>
<feature type="domain" description="Carboxymuconolactone decarboxylase-like" evidence="2">
    <location>
        <begin position="23"/>
        <end position="75"/>
    </location>
</feature>
<dbReference type="Gene3D" id="1.20.1290.10">
    <property type="entry name" value="AhpD-like"/>
    <property type="match status" value="1"/>
</dbReference>
<protein>
    <submittedName>
        <fullName evidence="3">Uncharacterized peroxidase-related enzyme</fullName>
    </submittedName>
</protein>
<dbReference type="Pfam" id="PF02627">
    <property type="entry name" value="CMD"/>
    <property type="match status" value="1"/>
</dbReference>
<evidence type="ECO:0000313" key="3">
    <source>
        <dbReference type="EMBL" id="SDN34066.1"/>
    </source>
</evidence>
<feature type="compositionally biased region" description="Basic residues" evidence="1">
    <location>
        <begin position="357"/>
        <end position="367"/>
    </location>
</feature>
<dbReference type="EMBL" id="FNET01000049">
    <property type="protein sequence ID" value="SDN34066.1"/>
    <property type="molecule type" value="Genomic_DNA"/>
</dbReference>
<evidence type="ECO:0000313" key="4">
    <source>
        <dbReference type="Proteomes" id="UP000199682"/>
    </source>
</evidence>
<dbReference type="Proteomes" id="UP000199682">
    <property type="component" value="Unassembled WGS sequence"/>
</dbReference>
<name>A0A1H0AMI6_9PSEU</name>
<evidence type="ECO:0000256" key="1">
    <source>
        <dbReference type="SAM" id="MobiDB-lite"/>
    </source>
</evidence>
<organism evidence="3 4">
    <name type="scientific">Lentzea albidocapillata subsp. violacea</name>
    <dbReference type="NCBI Taxonomy" id="128104"/>
    <lineage>
        <taxon>Bacteria</taxon>
        <taxon>Bacillati</taxon>
        <taxon>Actinomycetota</taxon>
        <taxon>Actinomycetes</taxon>
        <taxon>Pseudonocardiales</taxon>
        <taxon>Pseudonocardiaceae</taxon>
        <taxon>Lentzea</taxon>
    </lineage>
</organism>
<feature type="compositionally biased region" description="Low complexity" evidence="1">
    <location>
        <begin position="373"/>
        <end position="385"/>
    </location>
</feature>
<dbReference type="NCBIfam" id="TIGR01926">
    <property type="entry name" value="peroxid_rel"/>
    <property type="match status" value="1"/>
</dbReference>
<proteinExistence type="predicted"/>
<accession>A0A1H0AMI6</accession>
<evidence type="ECO:0000259" key="2">
    <source>
        <dbReference type="Pfam" id="PF02627"/>
    </source>
</evidence>
<keyword evidence="3" id="KW-0560">Oxidoreductase</keyword>
<feature type="compositionally biased region" description="Basic residues" evidence="1">
    <location>
        <begin position="261"/>
        <end position="292"/>
    </location>
</feature>
<feature type="compositionally biased region" description="Basic residues" evidence="1">
    <location>
        <begin position="299"/>
        <end position="318"/>
    </location>
</feature>
<keyword evidence="3" id="KW-0575">Peroxidase</keyword>
<sequence length="408" mass="43681">MPYLPSLPENAALLDVFRAYPDTAGPLIDYHEVLLRGPSPLSVAERELIAVYVSGVNSCGYCHGVHTATAAAFGIPGTTLTGLLADIDTSPVNEPLKPLLRYVGKLTRTPSRMTRADADAVFAAGWDERALHDAVSVCALFNFMNRLVEGLGISASTDYSRSRRNAWPKAATPGSRSCSATPGDHPTGQPRGDQRTPGRVARGAMAATGVEAFPAPHHGPLSSPSQAATASTRRDHSAASRFRRGRPPQASCVDGGELGVRRHAPGHARTPRVPRPGQRHHHDPRQPPHPHLRVGSAGRRTRQRSRRRAARPRARHAIPVRGSCGLAGRRGILGLVRPAPRAQPPRPCRRTAGLGGSRHRGHHHQRRTRPDGGRAAPGPRPAGAAMQAVLALRAVLRQAGRHRTSRPG</sequence>
<gene>
    <name evidence="3" type="ORF">SAMN04488074_1495</name>
</gene>